<feature type="chain" id="PRO_5045356774" description="Secreted protein" evidence="1">
    <location>
        <begin position="40"/>
        <end position="191"/>
    </location>
</feature>
<keyword evidence="1" id="KW-0732">Signal</keyword>
<dbReference type="EMBL" id="BMYU01000003">
    <property type="protein sequence ID" value="GGX39422.1"/>
    <property type="molecule type" value="Genomic_DNA"/>
</dbReference>
<reference evidence="3" key="1">
    <citation type="journal article" date="2019" name="Int. J. Syst. Evol. Microbiol.">
        <title>The Global Catalogue of Microorganisms (GCM) 10K type strain sequencing project: providing services to taxonomists for standard genome sequencing and annotation.</title>
        <authorList>
            <consortium name="The Broad Institute Genomics Platform"/>
            <consortium name="The Broad Institute Genome Sequencing Center for Infectious Disease"/>
            <person name="Wu L."/>
            <person name="Ma J."/>
        </authorList>
    </citation>
    <scope>NUCLEOTIDE SEQUENCE [LARGE SCALE GENOMIC DNA]</scope>
    <source>
        <strain evidence="3">KCTC 23917</strain>
    </source>
</reference>
<evidence type="ECO:0000313" key="3">
    <source>
        <dbReference type="Proteomes" id="UP000653343"/>
    </source>
</evidence>
<comment type="caution">
    <text evidence="2">The sequence shown here is derived from an EMBL/GenBank/DDBJ whole genome shotgun (WGS) entry which is preliminary data.</text>
</comment>
<proteinExistence type="predicted"/>
<organism evidence="2 3">
    <name type="scientific">Undibacterium squillarum</name>
    <dbReference type="NCBI Taxonomy" id="1131567"/>
    <lineage>
        <taxon>Bacteria</taxon>
        <taxon>Pseudomonadati</taxon>
        <taxon>Pseudomonadota</taxon>
        <taxon>Betaproteobacteria</taxon>
        <taxon>Burkholderiales</taxon>
        <taxon>Oxalobacteraceae</taxon>
        <taxon>Undibacterium</taxon>
    </lineage>
</organism>
<keyword evidence="3" id="KW-1185">Reference proteome</keyword>
<feature type="signal peptide" evidence="1">
    <location>
        <begin position="1"/>
        <end position="39"/>
    </location>
</feature>
<evidence type="ECO:0008006" key="4">
    <source>
        <dbReference type="Google" id="ProtNLM"/>
    </source>
</evidence>
<gene>
    <name evidence="2" type="ORF">GCM10010946_17320</name>
</gene>
<name>A0ABQ2XY24_9BURK</name>
<protein>
    <recommendedName>
        <fullName evidence="4">Secreted protein</fullName>
    </recommendedName>
</protein>
<accession>A0ABQ2XY24</accession>
<dbReference type="Proteomes" id="UP000653343">
    <property type="component" value="Unassembled WGS sequence"/>
</dbReference>
<evidence type="ECO:0000256" key="1">
    <source>
        <dbReference type="SAM" id="SignalP"/>
    </source>
</evidence>
<sequence length="191" mass="20664">MLLYLNDIFIYLMMKPFFFSPVQICLSTLLSLAALPAFAQVCTGQVISTPEGMHEVQDESLLKATLGEPGKGSLCTAKVFEVDKPVRLFRVYNAAQPASLYGRWWSLQVPVGPRTQYAAENAICPEWSPLNAAATCTLKPGVRVVIGPGQSAQCASGEVLPASATNQVYVANDARAQKTLVDNCSEPLVWP</sequence>
<evidence type="ECO:0000313" key="2">
    <source>
        <dbReference type="EMBL" id="GGX39422.1"/>
    </source>
</evidence>